<dbReference type="Proteomes" id="UP000783863">
    <property type="component" value="Unassembled WGS sequence"/>
</dbReference>
<dbReference type="Pfam" id="PF13480">
    <property type="entry name" value="Acetyltransf_6"/>
    <property type="match status" value="1"/>
</dbReference>
<dbReference type="InterPro" id="IPR016181">
    <property type="entry name" value="Acyl_CoA_acyltransferase"/>
</dbReference>
<dbReference type="EC" id="2.3.1.-" evidence="2"/>
<keyword evidence="3" id="KW-1185">Reference proteome</keyword>
<dbReference type="AlphaFoldDB" id="A0A8J7YR60"/>
<dbReference type="GO" id="GO:0016746">
    <property type="term" value="F:acyltransferase activity"/>
    <property type="evidence" value="ECO:0007669"/>
    <property type="project" value="UniProtKB-KW"/>
</dbReference>
<dbReference type="SUPFAM" id="SSF55729">
    <property type="entry name" value="Acyl-CoA N-acyltransferases (Nat)"/>
    <property type="match status" value="1"/>
</dbReference>
<organism evidence="2 3">
    <name type="scientific">Haloarcula salinisoli</name>
    <dbReference type="NCBI Taxonomy" id="2487746"/>
    <lineage>
        <taxon>Archaea</taxon>
        <taxon>Methanobacteriati</taxon>
        <taxon>Methanobacteriota</taxon>
        <taxon>Stenosarchaea group</taxon>
        <taxon>Halobacteria</taxon>
        <taxon>Halobacteriales</taxon>
        <taxon>Haloarculaceae</taxon>
        <taxon>Haloarcula</taxon>
    </lineage>
</organism>
<sequence length="348" mass="39429">MEIQHLSLEEWEELLPSSGVGPFHQPEVLTLMDEYEDGDLQLLGGFRGQQPVGLFPVFVRTRYPLRFVVSPPPGLSIPWLGPVLMPTSPKQRKREQLNKRFTEEALKAVDAGGLRTLFGFVGSPKYGDPRPYLWNDKNVDPRFNYALELGDRERESVLKSFSRDLRQEIRKREELDISITVEGPAAAERICGELKERHAAQGLTYPTPRAFTREVVTRLEDRTRVYVARGPDGEFLSGVTLLFSNGDAMFWQGGMKASYGGISVNSLLHWEIITDILESPELDSVERYHLGNALNRRISRYKSKFNGEPVVNYEVKSNLMVVARKAHTARQELAGNGLPDIRDWSLST</sequence>
<keyword evidence="2" id="KW-0012">Acyltransferase</keyword>
<evidence type="ECO:0000313" key="3">
    <source>
        <dbReference type="Proteomes" id="UP000783863"/>
    </source>
</evidence>
<comment type="caution">
    <text evidence="2">The sequence shown here is derived from an EMBL/GenBank/DDBJ whole genome shotgun (WGS) entry which is preliminary data.</text>
</comment>
<protein>
    <submittedName>
        <fullName evidence="2">GNAT family N-acetyltransferase</fullName>
        <ecNumber evidence="2">2.3.1.-</ecNumber>
    </submittedName>
</protein>
<feature type="domain" description="BioF2-like acetyltransferase" evidence="1">
    <location>
        <begin position="160"/>
        <end position="293"/>
    </location>
</feature>
<name>A0A8J7YR60_9EURY</name>
<proteinExistence type="predicted"/>
<evidence type="ECO:0000313" key="2">
    <source>
        <dbReference type="EMBL" id="MBX0305828.1"/>
    </source>
</evidence>
<dbReference type="RefSeq" id="WP_220590025.1">
    <property type="nucleotide sequence ID" value="NZ_RKLQ01000006.1"/>
</dbReference>
<evidence type="ECO:0000259" key="1">
    <source>
        <dbReference type="Pfam" id="PF13480"/>
    </source>
</evidence>
<gene>
    <name evidence="2" type="ORF">EGD98_19475</name>
</gene>
<dbReference type="Gene3D" id="3.40.630.30">
    <property type="match status" value="1"/>
</dbReference>
<reference evidence="2" key="1">
    <citation type="submission" date="2021-06" db="EMBL/GenBank/DDBJ databases">
        <title>Halomicroarcula sp. F24A a new haloarchaeum isolated from saline soil.</title>
        <authorList>
            <person name="Duran-Viseras A."/>
            <person name="Sanchez-Porro C."/>
            <person name="Ventosa A."/>
        </authorList>
    </citation>
    <scope>NUCLEOTIDE SEQUENCE</scope>
    <source>
        <strain evidence="2">F24A</strain>
    </source>
</reference>
<dbReference type="InterPro" id="IPR038740">
    <property type="entry name" value="BioF2-like_GNAT_dom"/>
</dbReference>
<dbReference type="EMBL" id="RKLQ01000006">
    <property type="protein sequence ID" value="MBX0305828.1"/>
    <property type="molecule type" value="Genomic_DNA"/>
</dbReference>
<accession>A0A8J7YR60</accession>
<keyword evidence="2" id="KW-0808">Transferase</keyword>